<sequence length="217" mass="25325">AKIHDAAYYPTSEDDVRIYHPDEGSYADCTTRTDMNYANESAAYEMIARSTEPGIVDGTLKYFGSWTCLIPCPGSEEGRWVRLILLEKLDGATHMPKVIRQGKQEPSNRPSKTERLDVLKQMISIFDIFLKKDGTPVIINFDYAALYTFFREQEYYNDHPRARVEDPISEEDLAKLFRYSPILCHWPEPLSMRTKVWDIGRTKKQWGEWLPKSYRKK</sequence>
<protein>
    <submittedName>
        <fullName evidence="1">Uncharacterized protein</fullName>
    </submittedName>
</protein>
<feature type="non-terminal residue" evidence="1">
    <location>
        <position position="1"/>
    </location>
</feature>
<proteinExistence type="predicted"/>
<reference evidence="1" key="1">
    <citation type="journal article" date="2023" name="Mol. Phylogenet. Evol.">
        <title>Genome-scale phylogeny and comparative genomics of the fungal order Sordariales.</title>
        <authorList>
            <person name="Hensen N."/>
            <person name="Bonometti L."/>
            <person name="Westerberg I."/>
            <person name="Brannstrom I.O."/>
            <person name="Guillou S."/>
            <person name="Cros-Aarteil S."/>
            <person name="Calhoun S."/>
            <person name="Haridas S."/>
            <person name="Kuo A."/>
            <person name="Mondo S."/>
            <person name="Pangilinan J."/>
            <person name="Riley R."/>
            <person name="LaButti K."/>
            <person name="Andreopoulos B."/>
            <person name="Lipzen A."/>
            <person name="Chen C."/>
            <person name="Yan M."/>
            <person name="Daum C."/>
            <person name="Ng V."/>
            <person name="Clum A."/>
            <person name="Steindorff A."/>
            <person name="Ohm R.A."/>
            <person name="Martin F."/>
            <person name="Silar P."/>
            <person name="Natvig D.O."/>
            <person name="Lalanne C."/>
            <person name="Gautier V."/>
            <person name="Ament-Velasquez S.L."/>
            <person name="Kruys A."/>
            <person name="Hutchinson M.I."/>
            <person name="Powell A.J."/>
            <person name="Barry K."/>
            <person name="Miller A.N."/>
            <person name="Grigoriev I.V."/>
            <person name="Debuchy R."/>
            <person name="Gladieux P."/>
            <person name="Hiltunen Thoren M."/>
            <person name="Johannesson H."/>
        </authorList>
    </citation>
    <scope>NUCLEOTIDE SEQUENCE</scope>
    <source>
        <strain evidence="1">PSN309</strain>
    </source>
</reference>
<organism evidence="1 2">
    <name type="scientific">Podospora australis</name>
    <dbReference type="NCBI Taxonomy" id="1536484"/>
    <lineage>
        <taxon>Eukaryota</taxon>
        <taxon>Fungi</taxon>
        <taxon>Dikarya</taxon>
        <taxon>Ascomycota</taxon>
        <taxon>Pezizomycotina</taxon>
        <taxon>Sordariomycetes</taxon>
        <taxon>Sordariomycetidae</taxon>
        <taxon>Sordariales</taxon>
        <taxon>Podosporaceae</taxon>
        <taxon>Podospora</taxon>
    </lineage>
</organism>
<evidence type="ECO:0000313" key="1">
    <source>
        <dbReference type="EMBL" id="KAK4188761.1"/>
    </source>
</evidence>
<accession>A0AAN6WWE5</accession>
<feature type="non-terminal residue" evidence="1">
    <location>
        <position position="217"/>
    </location>
</feature>
<dbReference type="AlphaFoldDB" id="A0AAN6WWE5"/>
<name>A0AAN6WWE5_9PEZI</name>
<gene>
    <name evidence="1" type="ORF">QBC35DRAFT_548642</name>
</gene>
<evidence type="ECO:0000313" key="2">
    <source>
        <dbReference type="Proteomes" id="UP001302126"/>
    </source>
</evidence>
<keyword evidence="2" id="KW-1185">Reference proteome</keyword>
<comment type="caution">
    <text evidence="1">The sequence shown here is derived from an EMBL/GenBank/DDBJ whole genome shotgun (WGS) entry which is preliminary data.</text>
</comment>
<dbReference type="EMBL" id="MU864384">
    <property type="protein sequence ID" value="KAK4188761.1"/>
    <property type="molecule type" value="Genomic_DNA"/>
</dbReference>
<reference evidence="1" key="2">
    <citation type="submission" date="2023-05" db="EMBL/GenBank/DDBJ databases">
        <authorList>
            <consortium name="Lawrence Berkeley National Laboratory"/>
            <person name="Steindorff A."/>
            <person name="Hensen N."/>
            <person name="Bonometti L."/>
            <person name="Westerberg I."/>
            <person name="Brannstrom I.O."/>
            <person name="Guillou S."/>
            <person name="Cros-Aarteil S."/>
            <person name="Calhoun S."/>
            <person name="Haridas S."/>
            <person name="Kuo A."/>
            <person name="Mondo S."/>
            <person name="Pangilinan J."/>
            <person name="Riley R."/>
            <person name="Labutti K."/>
            <person name="Andreopoulos B."/>
            <person name="Lipzen A."/>
            <person name="Chen C."/>
            <person name="Yanf M."/>
            <person name="Daum C."/>
            <person name="Ng V."/>
            <person name="Clum A."/>
            <person name="Ohm R."/>
            <person name="Martin F."/>
            <person name="Silar P."/>
            <person name="Natvig D."/>
            <person name="Lalanne C."/>
            <person name="Gautier V."/>
            <person name="Ament-Velasquez S.L."/>
            <person name="Kruys A."/>
            <person name="Hutchinson M.I."/>
            <person name="Powell A.J."/>
            <person name="Barry K."/>
            <person name="Miller A.N."/>
            <person name="Grigoriev I.V."/>
            <person name="Debuchy R."/>
            <person name="Gladieux P."/>
            <person name="Thoren M.H."/>
            <person name="Johannesson H."/>
        </authorList>
    </citation>
    <scope>NUCLEOTIDE SEQUENCE</scope>
    <source>
        <strain evidence="1">PSN309</strain>
    </source>
</reference>
<dbReference type="Proteomes" id="UP001302126">
    <property type="component" value="Unassembled WGS sequence"/>
</dbReference>